<dbReference type="GO" id="GO:0031110">
    <property type="term" value="P:regulation of microtubule polymerization or depolymerization"/>
    <property type="evidence" value="ECO:0007669"/>
    <property type="project" value="TreeGrafter"/>
</dbReference>
<evidence type="ECO:0000313" key="4">
    <source>
        <dbReference type="EMBL" id="MBY30971.1"/>
    </source>
</evidence>
<dbReference type="GO" id="GO:0008017">
    <property type="term" value="F:microtubule binding"/>
    <property type="evidence" value="ECO:0007669"/>
    <property type="project" value="InterPro"/>
</dbReference>
<accession>A0A2S2PNC7</accession>
<dbReference type="EMBL" id="GGMR01018352">
    <property type="protein sequence ID" value="MBY30971.1"/>
    <property type="molecule type" value="Transcribed_RNA"/>
</dbReference>
<dbReference type="GO" id="GO:0007059">
    <property type="term" value="P:chromosome segregation"/>
    <property type="evidence" value="ECO:0007669"/>
    <property type="project" value="InterPro"/>
</dbReference>
<proteinExistence type="inferred from homology"/>
<gene>
    <name evidence="4" type="primary">ska1</name>
    <name evidence="4" type="ORF">g.51985</name>
</gene>
<organism evidence="4">
    <name type="scientific">Schizaphis graminum</name>
    <name type="common">Green bug aphid</name>
    <dbReference type="NCBI Taxonomy" id="13262"/>
    <lineage>
        <taxon>Eukaryota</taxon>
        <taxon>Metazoa</taxon>
        <taxon>Ecdysozoa</taxon>
        <taxon>Arthropoda</taxon>
        <taxon>Hexapoda</taxon>
        <taxon>Insecta</taxon>
        <taxon>Pterygota</taxon>
        <taxon>Neoptera</taxon>
        <taxon>Paraneoptera</taxon>
        <taxon>Hemiptera</taxon>
        <taxon>Sternorrhyncha</taxon>
        <taxon>Aphidomorpha</taxon>
        <taxon>Aphidoidea</taxon>
        <taxon>Aphididae</taxon>
        <taxon>Aphidini</taxon>
        <taxon>Schizaphis</taxon>
    </lineage>
</organism>
<protein>
    <recommendedName>
        <fullName evidence="2">SKA complex subunit 1</fullName>
    </recommendedName>
    <alternativeName>
        <fullName evidence="3">Spindle and kinetochore-associated protein 1</fullName>
    </alternativeName>
</protein>
<dbReference type="GO" id="GO:0000278">
    <property type="term" value="P:mitotic cell cycle"/>
    <property type="evidence" value="ECO:0007669"/>
    <property type="project" value="TreeGrafter"/>
</dbReference>
<dbReference type="GO" id="GO:0051301">
    <property type="term" value="P:cell division"/>
    <property type="evidence" value="ECO:0007669"/>
    <property type="project" value="InterPro"/>
</dbReference>
<dbReference type="GO" id="GO:0000940">
    <property type="term" value="C:outer kinetochore"/>
    <property type="evidence" value="ECO:0007669"/>
    <property type="project" value="TreeGrafter"/>
</dbReference>
<comment type="similarity">
    <text evidence="1">Belongs to the SKA1 family.</text>
</comment>
<reference evidence="4" key="1">
    <citation type="submission" date="2018-04" db="EMBL/GenBank/DDBJ databases">
        <title>Transcriptome of Schizaphis graminum biotype I.</title>
        <authorList>
            <person name="Scully E.D."/>
            <person name="Geib S.M."/>
            <person name="Palmer N.A."/>
            <person name="Koch K."/>
            <person name="Bradshaw J."/>
            <person name="Heng-Moss T."/>
            <person name="Sarath G."/>
        </authorList>
    </citation>
    <scope>NUCLEOTIDE SEQUENCE</scope>
</reference>
<sequence length="298" mass="34223">MSTFNLEKMVGIIDNLTTSLDVMLCCKDSEGGQEILESCEQLDNLIMSFDDQISILKDALTKEKNSRQSSFQRQLDELKMIEERCNHMIVYLQLNSDCTNELKAQQFNHNNEIKEYKGNNSNNMANISMSPVPMWNDAYSLSENTIHHTTMSNGTMMSNSMMGQSLKSQSTKQVLDIPLLKSVNNNEMDTVPKYMKGRLTSLNVNVVIDGINIALENKYEILRKPRNVLKKKDQDMYNTWKIQQNNVGQGQYFVTADDISRFGETKVDKTTLNIIPILRHLKRLKESRTGGFVYYLPY</sequence>
<evidence type="ECO:0000256" key="1">
    <source>
        <dbReference type="ARBA" id="ARBA00006836"/>
    </source>
</evidence>
<dbReference type="GO" id="GO:0072686">
    <property type="term" value="C:mitotic spindle"/>
    <property type="evidence" value="ECO:0007669"/>
    <property type="project" value="TreeGrafter"/>
</dbReference>
<dbReference type="InterPro" id="IPR009829">
    <property type="entry name" value="SKA1"/>
</dbReference>
<dbReference type="GO" id="GO:0005876">
    <property type="term" value="C:spindle microtubule"/>
    <property type="evidence" value="ECO:0007669"/>
    <property type="project" value="TreeGrafter"/>
</dbReference>
<dbReference type="Pfam" id="PF07160">
    <property type="entry name" value="SKA1"/>
    <property type="match status" value="1"/>
</dbReference>
<dbReference type="AlphaFoldDB" id="A0A2S2PNC7"/>
<name>A0A2S2PNC7_SCHGA</name>
<dbReference type="InterPro" id="IPR042031">
    <property type="entry name" value="SKA1_MBD_sf"/>
</dbReference>
<dbReference type="PANTHER" id="PTHR28573">
    <property type="entry name" value="SPINDLE AND KINETOCHORE-ASSOCIATED PROTEIN 1"/>
    <property type="match status" value="1"/>
</dbReference>
<evidence type="ECO:0000256" key="2">
    <source>
        <dbReference type="ARBA" id="ARBA00047182"/>
    </source>
</evidence>
<dbReference type="Gene3D" id="1.10.10.1890">
    <property type="entry name" value="Ska1 microtubule binding domain-like"/>
    <property type="match status" value="1"/>
</dbReference>
<dbReference type="PANTHER" id="PTHR28573:SF1">
    <property type="entry name" value="SPINDLE AND KINETOCHORE-ASSOCIATED PROTEIN 1"/>
    <property type="match status" value="1"/>
</dbReference>
<evidence type="ECO:0000256" key="3">
    <source>
        <dbReference type="ARBA" id="ARBA00047202"/>
    </source>
</evidence>